<feature type="compositionally biased region" description="Basic and acidic residues" evidence="1">
    <location>
        <begin position="485"/>
        <end position="501"/>
    </location>
</feature>
<feature type="compositionally biased region" description="Low complexity" evidence="1">
    <location>
        <begin position="1081"/>
        <end position="1091"/>
    </location>
</feature>
<evidence type="ECO:0000313" key="2">
    <source>
        <dbReference type="EMBL" id="KXS10115.1"/>
    </source>
</evidence>
<feature type="region of interest" description="Disordered" evidence="1">
    <location>
        <begin position="621"/>
        <end position="648"/>
    </location>
</feature>
<feature type="compositionally biased region" description="Polar residues" evidence="1">
    <location>
        <begin position="1100"/>
        <end position="1112"/>
    </location>
</feature>
<feature type="compositionally biased region" description="Low complexity" evidence="1">
    <location>
        <begin position="915"/>
        <end position="936"/>
    </location>
</feature>
<feature type="region of interest" description="Disordered" evidence="1">
    <location>
        <begin position="662"/>
        <end position="946"/>
    </location>
</feature>
<feature type="compositionally biased region" description="Polar residues" evidence="1">
    <location>
        <begin position="1537"/>
        <end position="1593"/>
    </location>
</feature>
<feature type="compositionally biased region" description="Polar residues" evidence="1">
    <location>
        <begin position="187"/>
        <end position="201"/>
    </location>
</feature>
<feature type="compositionally biased region" description="Low complexity" evidence="1">
    <location>
        <begin position="740"/>
        <end position="766"/>
    </location>
</feature>
<feature type="compositionally biased region" description="Polar residues" evidence="1">
    <location>
        <begin position="1452"/>
        <end position="1513"/>
    </location>
</feature>
<feature type="compositionally biased region" description="Basic and acidic residues" evidence="1">
    <location>
        <begin position="677"/>
        <end position="694"/>
    </location>
</feature>
<feature type="region of interest" description="Disordered" evidence="1">
    <location>
        <begin position="83"/>
        <end position="119"/>
    </location>
</feature>
<feature type="region of interest" description="Disordered" evidence="1">
    <location>
        <begin position="979"/>
        <end position="1189"/>
    </location>
</feature>
<feature type="compositionally biased region" description="Low complexity" evidence="1">
    <location>
        <begin position="88"/>
        <end position="98"/>
    </location>
</feature>
<feature type="compositionally biased region" description="Basic and acidic residues" evidence="1">
    <location>
        <begin position="709"/>
        <end position="734"/>
    </location>
</feature>
<feature type="compositionally biased region" description="Basic and acidic residues" evidence="1">
    <location>
        <begin position="828"/>
        <end position="877"/>
    </location>
</feature>
<feature type="compositionally biased region" description="Low complexity" evidence="1">
    <location>
        <begin position="621"/>
        <end position="630"/>
    </location>
</feature>
<reference evidence="2 3" key="1">
    <citation type="journal article" date="2015" name="Genome Biol. Evol.">
        <title>Phylogenomic analyses indicate that early fungi evolved digesting cell walls of algal ancestors of land plants.</title>
        <authorList>
            <person name="Chang Y."/>
            <person name="Wang S."/>
            <person name="Sekimoto S."/>
            <person name="Aerts A.L."/>
            <person name="Choi C."/>
            <person name="Clum A."/>
            <person name="LaButti K.M."/>
            <person name="Lindquist E.A."/>
            <person name="Yee Ngan C."/>
            <person name="Ohm R.A."/>
            <person name="Salamov A.A."/>
            <person name="Grigoriev I.V."/>
            <person name="Spatafora J.W."/>
            <person name="Berbee M.L."/>
        </authorList>
    </citation>
    <scope>NUCLEOTIDE SEQUENCE [LARGE SCALE GENOMIC DNA]</scope>
    <source>
        <strain evidence="2 3">JEL478</strain>
    </source>
</reference>
<feature type="compositionally biased region" description="Gly residues" evidence="1">
    <location>
        <begin position="798"/>
        <end position="808"/>
    </location>
</feature>
<feature type="compositionally biased region" description="Polar residues" evidence="1">
    <location>
        <begin position="109"/>
        <end position="119"/>
    </location>
</feature>
<gene>
    <name evidence="2" type="ORF">M427DRAFT_37914</name>
</gene>
<feature type="compositionally biased region" description="Acidic residues" evidence="1">
    <location>
        <begin position="901"/>
        <end position="911"/>
    </location>
</feature>
<feature type="region of interest" description="Disordered" evidence="1">
    <location>
        <begin position="1415"/>
        <end position="1603"/>
    </location>
</feature>
<dbReference type="EMBL" id="KQ965838">
    <property type="protein sequence ID" value="KXS10115.1"/>
    <property type="molecule type" value="Genomic_DNA"/>
</dbReference>
<proteinExistence type="predicted"/>
<feature type="compositionally biased region" description="Polar residues" evidence="1">
    <location>
        <begin position="298"/>
        <end position="313"/>
    </location>
</feature>
<keyword evidence="3" id="KW-1185">Reference proteome</keyword>
<dbReference type="OrthoDB" id="10677859at2759"/>
<organism evidence="2 3">
    <name type="scientific">Gonapodya prolifera (strain JEL478)</name>
    <name type="common">Monoblepharis prolifera</name>
    <dbReference type="NCBI Taxonomy" id="1344416"/>
    <lineage>
        <taxon>Eukaryota</taxon>
        <taxon>Fungi</taxon>
        <taxon>Fungi incertae sedis</taxon>
        <taxon>Chytridiomycota</taxon>
        <taxon>Chytridiomycota incertae sedis</taxon>
        <taxon>Monoblepharidomycetes</taxon>
        <taxon>Monoblepharidales</taxon>
        <taxon>Gonapodyaceae</taxon>
        <taxon>Gonapodya</taxon>
    </lineage>
</organism>
<feature type="region of interest" description="Disordered" evidence="1">
    <location>
        <begin position="1708"/>
        <end position="1762"/>
    </location>
</feature>
<protein>
    <submittedName>
        <fullName evidence="2">Uncharacterized protein</fullName>
    </submittedName>
</protein>
<feature type="compositionally biased region" description="Basic residues" evidence="1">
    <location>
        <begin position="1016"/>
        <end position="1029"/>
    </location>
</feature>
<feature type="compositionally biased region" description="Low complexity" evidence="1">
    <location>
        <begin position="464"/>
        <end position="476"/>
    </location>
</feature>
<feature type="compositionally biased region" description="Gly residues" evidence="1">
    <location>
        <begin position="667"/>
        <end position="676"/>
    </location>
</feature>
<feature type="compositionally biased region" description="Basic and acidic residues" evidence="1">
    <location>
        <begin position="400"/>
        <end position="413"/>
    </location>
</feature>
<feature type="compositionally biased region" description="Acidic residues" evidence="1">
    <location>
        <begin position="1733"/>
        <end position="1742"/>
    </location>
</feature>
<feature type="compositionally biased region" description="Polar residues" evidence="1">
    <location>
        <begin position="1152"/>
        <end position="1174"/>
    </location>
</feature>
<dbReference type="Proteomes" id="UP000070544">
    <property type="component" value="Unassembled WGS sequence"/>
</dbReference>
<feature type="region of interest" description="Disordered" evidence="1">
    <location>
        <begin position="155"/>
        <end position="598"/>
    </location>
</feature>
<sequence length="1773" mass="185066">MGSVGNGVGAYGGEWGGDGVVAGMGRGGGGSGVWRGVGEGARVVGNGDARIGRRVVGSGDQINSLSPNVRNSILHANMAPRSPIIQQPSNAPNPNNNRSRARSLGPLPQDQSNSSTYDSRYHSQLTNLAYPPQQPQSQAPSHLMSIAALVPGGYSYGYPPQPQNQPSYHHQQQQQHQPYTPVPPQNPYTSHAAQNSYSPQNTVPPSLATPPASPPLQYLNQVAAARSPPPQSSYPFRMQHQHQEPPYGYGTYEPEGNPYGGNGSNYNLQYGGGGYQSQYGSNPGYQRVQEPRAYPTQYGAQIPSNAYANTNPVRSLPRPPAGFGYGLAYPPQPTPPPGPPVPPPRPPVTDSNSLSDTASASGREGGGTDTDDPWDIVDMYGDAGSKAGDESGREGLNGGTRERQARDVNEDRWGGVPYGSYGASAPSGMSAVAGWSTRGDAAGGSWGGSQLGVQQAPPVPPPRRGAVVGTSKSSWEASEEEGSETEDKRMEGDTSGREERSQSQTSSRSRSRSPSSQSRSRSVSPIPPPNATSTAQPSPVPNSPAPSRSPSPPPAPPPRDIARRFAPRPASQASAHSHVGGAVSTTSRPTSVVSSGKAQRPLSLAGLGAFGLGSLGGLGNLSLGFGSVGSERSSQGAGGTPSRPTSVVAAGGVGALYTNLLRPVVGPGAGSTGGTAHGREVKNETEKDDDSERQRGRRVSLVSEGGRGVSKERETDMEARCRAVSGDRERDASRRPPRPTSAASRASRASRASKTSRASRGTRSSSVKPDKGRKATRGSSDSEREDYSGDEDAITNGGHVGKGIGNGGLDVRAESRQSVGGYSFAHSDGGRGRREEENDSASRRDIDQARDDHGVIDVGRDSARERSRSRSRDRRVAPVETMGMTRPLSGAYDVAKGNSMETDDAEDDGEGDPLSASMVSTAAAASGPATTPLAPSVSSVQLSVSAGETGSVTLSVAASGVGSVGVTGGGGGIAVASPALSAYSFGSGVGTEREKEKEKDRERGRADKDVEDGGKRTRSRKRTSSKHPAKSSSGGGSGVKESGGTTGQLRKRGWMSSEPASGHRRERSAGPPKGHRRGDSKSSSGGAVSPSLNPSPVGRASSQGRVSATQRHSIVLMQGQTGQGGAELVPPEPPVRRRSKRQDTGGLDARSSDSPSPNGIQGQTQAQGLYTSRPSSASGLARGGSSGSSFAGMYAALERAGAAQTGAVTPYSGYGNKSPPTRPIDPRLYATATYSDPGRPMAKAASAGGLGGLDSLRSPTAAAAALEGMRSPTMPGTHLDALRSLGAIGSQAPPGMDSTPGARFSYFQQQQQPLYQQNPEFQPQYLSLPRTLDASSPPRMSYDTSYRGAASTGASVGAWSAPRPSLDRQDVRRSVYGGVGNTPVPLPRPNPLIDQARPTTPADLAHIFSFAGDVDKKRDRERDDEEGAWLPAAKARPATSQGNYEPLVHQRAATSPVTTGDNQTSLLQHRPSLSSPRYSTSPGRFSMSANRDVSGSAPQLTSQGYQPTNSTGVAQDGRKKNPFSRLLQFVGVRSRSKTMGSADSTSPTSADLQTSVPPAFSPSEQFSTTPSSGMNQMGSLGRKNTLNSGSNYNLYGPPASEPSNAARPVLGPRTMSDVYSAQVTVTAATLASDRETPPFPPHMRMTLADFHPSMTSRPALSQVPAYLIDPTAEAPRRSMDSDSSDASKWSFHAEEVNTKRYSLYAVASSAEKEKDDEAETKEASGGGTPAGDDMNDVEEEEGKAEPPEASQARPRSRAGQAWKNAWKRVSMMI</sequence>
<feature type="compositionally biased region" description="Pro residues" evidence="1">
    <location>
        <begin position="538"/>
        <end position="559"/>
    </location>
</feature>
<feature type="compositionally biased region" description="Polar residues" evidence="1">
    <location>
        <begin position="937"/>
        <end position="946"/>
    </location>
</feature>
<name>A0A139A0Q1_GONPJ</name>
<feature type="compositionally biased region" description="Basic and acidic residues" evidence="1">
    <location>
        <begin position="991"/>
        <end position="1015"/>
    </location>
</feature>
<feature type="compositionally biased region" description="Low complexity" evidence="1">
    <location>
        <begin position="276"/>
        <end position="286"/>
    </location>
</feature>
<feature type="compositionally biased region" description="Low complexity" evidence="1">
    <location>
        <begin position="155"/>
        <end position="179"/>
    </location>
</feature>
<feature type="compositionally biased region" description="Polar residues" evidence="1">
    <location>
        <begin position="349"/>
        <end position="360"/>
    </location>
</feature>
<feature type="region of interest" description="Disordered" evidence="1">
    <location>
        <begin position="1207"/>
        <end position="1254"/>
    </location>
</feature>
<feature type="compositionally biased region" description="Low complexity" evidence="1">
    <location>
        <begin position="502"/>
        <end position="524"/>
    </location>
</feature>
<feature type="compositionally biased region" description="Gly residues" evidence="1">
    <location>
        <begin position="441"/>
        <end position="450"/>
    </location>
</feature>
<feature type="compositionally biased region" description="Low complexity" evidence="1">
    <location>
        <begin position="583"/>
        <end position="595"/>
    </location>
</feature>
<evidence type="ECO:0000313" key="3">
    <source>
        <dbReference type="Proteomes" id="UP000070544"/>
    </source>
</evidence>
<evidence type="ECO:0000256" key="1">
    <source>
        <dbReference type="SAM" id="MobiDB-lite"/>
    </source>
</evidence>
<feature type="compositionally biased region" description="Pro residues" evidence="1">
    <location>
        <begin position="330"/>
        <end position="347"/>
    </location>
</feature>
<accession>A0A139A0Q1</accession>